<dbReference type="Pfam" id="PF02922">
    <property type="entry name" value="CBM_48"/>
    <property type="match status" value="1"/>
</dbReference>
<sequence>MAIKKQFLKSKPVCKVTFTVPAEEAKKVAVVGSFNEWNEKATPLKKLKNGSFKGTVDLEAGNSYEFRYLVDGNYVNEEAADAFAWSDFAGADNSVLNL</sequence>
<dbReference type="SUPFAM" id="SSF81296">
    <property type="entry name" value="E set domains"/>
    <property type="match status" value="1"/>
</dbReference>
<dbReference type="Gene3D" id="2.60.40.10">
    <property type="entry name" value="Immunoglobulins"/>
    <property type="match status" value="1"/>
</dbReference>
<name>A0A2U2JET7_9FLAO</name>
<keyword evidence="3" id="KW-1185">Reference proteome</keyword>
<organism evidence="2 3">
    <name type="scientific">Polaribacter aquimarinus</name>
    <dbReference type="NCBI Taxonomy" id="2100726"/>
    <lineage>
        <taxon>Bacteria</taxon>
        <taxon>Pseudomonadati</taxon>
        <taxon>Bacteroidota</taxon>
        <taxon>Flavobacteriia</taxon>
        <taxon>Flavobacteriales</taxon>
        <taxon>Flavobacteriaceae</taxon>
    </lineage>
</organism>
<gene>
    <name evidence="2" type="ORF">DIS07_03020</name>
</gene>
<protein>
    <submittedName>
        <fullName evidence="2">Glycoside hydrolase</fullName>
    </submittedName>
</protein>
<dbReference type="Proteomes" id="UP000245670">
    <property type="component" value="Unassembled WGS sequence"/>
</dbReference>
<evidence type="ECO:0000259" key="1">
    <source>
        <dbReference type="Pfam" id="PF02922"/>
    </source>
</evidence>
<evidence type="ECO:0000313" key="2">
    <source>
        <dbReference type="EMBL" id="PWG06825.1"/>
    </source>
</evidence>
<proteinExistence type="predicted"/>
<dbReference type="GO" id="GO:0004553">
    <property type="term" value="F:hydrolase activity, hydrolyzing O-glycosyl compounds"/>
    <property type="evidence" value="ECO:0007669"/>
    <property type="project" value="InterPro"/>
</dbReference>
<dbReference type="InterPro" id="IPR004193">
    <property type="entry name" value="Glyco_hydro_13_N"/>
</dbReference>
<dbReference type="CDD" id="cd07184">
    <property type="entry name" value="E_set_Isoamylase_like_N"/>
    <property type="match status" value="1"/>
</dbReference>
<reference evidence="2 3" key="1">
    <citation type="submission" date="2018-05" db="EMBL/GenBank/DDBJ databases">
        <title>Polaribacter aquimarinus sp. nov., isolated from sediment in a sediment of sea.</title>
        <authorList>
            <person name="Lu D."/>
        </authorList>
    </citation>
    <scope>NUCLEOTIDE SEQUENCE [LARGE SCALE GENOMIC DNA]</scope>
    <source>
        <strain evidence="2 3">ZY113</strain>
    </source>
</reference>
<dbReference type="RefSeq" id="WP_109403733.1">
    <property type="nucleotide sequence ID" value="NZ_QFFG01000001.1"/>
</dbReference>
<dbReference type="InterPro" id="IPR013783">
    <property type="entry name" value="Ig-like_fold"/>
</dbReference>
<keyword evidence="2" id="KW-0378">Hydrolase</keyword>
<accession>A0A2U2JET7</accession>
<dbReference type="EMBL" id="QFFG01000001">
    <property type="protein sequence ID" value="PWG06825.1"/>
    <property type="molecule type" value="Genomic_DNA"/>
</dbReference>
<comment type="caution">
    <text evidence="2">The sequence shown here is derived from an EMBL/GenBank/DDBJ whole genome shotgun (WGS) entry which is preliminary data.</text>
</comment>
<dbReference type="AlphaFoldDB" id="A0A2U2JET7"/>
<feature type="domain" description="Glycoside hydrolase family 13 N-terminal" evidence="1">
    <location>
        <begin position="15"/>
        <end position="84"/>
    </location>
</feature>
<dbReference type="GO" id="GO:0005975">
    <property type="term" value="P:carbohydrate metabolic process"/>
    <property type="evidence" value="ECO:0007669"/>
    <property type="project" value="InterPro"/>
</dbReference>
<evidence type="ECO:0000313" key="3">
    <source>
        <dbReference type="Proteomes" id="UP000245670"/>
    </source>
</evidence>
<dbReference type="InterPro" id="IPR014756">
    <property type="entry name" value="Ig_E-set"/>
</dbReference>
<dbReference type="OrthoDB" id="5451596at2"/>